<feature type="transmembrane region" description="Helical" evidence="6">
    <location>
        <begin position="7"/>
        <end position="27"/>
    </location>
</feature>
<feature type="transmembrane region" description="Helical" evidence="6">
    <location>
        <begin position="158"/>
        <end position="177"/>
    </location>
</feature>
<dbReference type="EMBL" id="RAWK01000064">
    <property type="protein sequence ID" value="RKH68138.1"/>
    <property type="molecule type" value="Genomic_DNA"/>
</dbReference>
<evidence type="ECO:0000256" key="6">
    <source>
        <dbReference type="RuleBase" id="RU366058"/>
    </source>
</evidence>
<sequence length="218" mass="23908">MARYAKLGAVVLVIGMLGLAYHLGIFTQAADPKTLARTLVEMGPWGYLAFVAAYTVLQPFGVPGTVFIVAAPLIWPWRTAFVLSMAGTMAASVVGFSFARFVAKDWVSAHIPARLRKYDDALEKNAFQTVVLLRLILWMPQVLHSFLGVSKVGFWTHFWGSLLGYIPPLLLVSYLGGEMFDASGNMQPGAWPILTGLFIASLLIAALARAYERCRRLA</sequence>
<evidence type="ECO:0000313" key="9">
    <source>
        <dbReference type="Proteomes" id="UP000267003"/>
    </source>
</evidence>
<gene>
    <name evidence="8" type="ORF">D7W81_12940</name>
</gene>
<keyword evidence="5 6" id="KW-0472">Membrane</keyword>
<proteinExistence type="inferred from homology"/>
<dbReference type="Proteomes" id="UP000267003">
    <property type="component" value="Unassembled WGS sequence"/>
</dbReference>
<evidence type="ECO:0000256" key="5">
    <source>
        <dbReference type="ARBA" id="ARBA00023136"/>
    </source>
</evidence>
<name>A0A3A8QJT3_9BACT</name>
<evidence type="ECO:0000256" key="4">
    <source>
        <dbReference type="ARBA" id="ARBA00022989"/>
    </source>
</evidence>
<comment type="similarity">
    <text evidence="6">Belongs to the TVP38/TMEM64 family.</text>
</comment>
<evidence type="ECO:0000256" key="3">
    <source>
        <dbReference type="ARBA" id="ARBA00022692"/>
    </source>
</evidence>
<feature type="transmembrane region" description="Helical" evidence="6">
    <location>
        <begin position="126"/>
        <end position="146"/>
    </location>
</feature>
<accession>A0A3A8QJT3</accession>
<feature type="transmembrane region" description="Helical" evidence="6">
    <location>
        <begin position="81"/>
        <end position="103"/>
    </location>
</feature>
<comment type="subcellular location">
    <subcellularLocation>
        <location evidence="1 6">Cell membrane</location>
        <topology evidence="1 6">Multi-pass membrane protein</topology>
    </subcellularLocation>
</comment>
<keyword evidence="4 6" id="KW-1133">Transmembrane helix</keyword>
<comment type="caution">
    <text evidence="8">The sequence shown here is derived from an EMBL/GenBank/DDBJ whole genome shotgun (WGS) entry which is preliminary data.</text>
</comment>
<dbReference type="OrthoDB" id="9779114at2"/>
<keyword evidence="3 6" id="KW-0812">Transmembrane</keyword>
<evidence type="ECO:0000256" key="1">
    <source>
        <dbReference type="ARBA" id="ARBA00004651"/>
    </source>
</evidence>
<dbReference type="Pfam" id="PF09335">
    <property type="entry name" value="VTT_dom"/>
    <property type="match status" value="1"/>
</dbReference>
<dbReference type="PANTHER" id="PTHR12677">
    <property type="entry name" value="GOLGI APPARATUS MEMBRANE PROTEIN TVP38-RELATED"/>
    <property type="match status" value="1"/>
</dbReference>
<keyword evidence="2 6" id="KW-1003">Cell membrane</keyword>
<evidence type="ECO:0000256" key="2">
    <source>
        <dbReference type="ARBA" id="ARBA00022475"/>
    </source>
</evidence>
<evidence type="ECO:0000259" key="7">
    <source>
        <dbReference type="Pfam" id="PF09335"/>
    </source>
</evidence>
<dbReference type="InterPro" id="IPR032816">
    <property type="entry name" value="VTT_dom"/>
</dbReference>
<organism evidence="8 9">
    <name type="scientific">Corallococcus aberystwythensis</name>
    <dbReference type="NCBI Taxonomy" id="2316722"/>
    <lineage>
        <taxon>Bacteria</taxon>
        <taxon>Pseudomonadati</taxon>
        <taxon>Myxococcota</taxon>
        <taxon>Myxococcia</taxon>
        <taxon>Myxococcales</taxon>
        <taxon>Cystobacterineae</taxon>
        <taxon>Myxococcaceae</taxon>
        <taxon>Corallococcus</taxon>
    </lineage>
</organism>
<dbReference type="GO" id="GO:0005886">
    <property type="term" value="C:plasma membrane"/>
    <property type="evidence" value="ECO:0007669"/>
    <property type="project" value="UniProtKB-SubCell"/>
</dbReference>
<dbReference type="InterPro" id="IPR015414">
    <property type="entry name" value="TMEM64"/>
</dbReference>
<keyword evidence="9" id="KW-1185">Reference proteome</keyword>
<dbReference type="AlphaFoldDB" id="A0A3A8QJT3"/>
<feature type="transmembrane region" description="Helical" evidence="6">
    <location>
        <begin position="189"/>
        <end position="208"/>
    </location>
</feature>
<feature type="transmembrane region" description="Helical" evidence="6">
    <location>
        <begin position="47"/>
        <end position="74"/>
    </location>
</feature>
<feature type="domain" description="VTT" evidence="7">
    <location>
        <begin position="62"/>
        <end position="176"/>
    </location>
</feature>
<dbReference type="RefSeq" id="WP_120555670.1">
    <property type="nucleotide sequence ID" value="NZ_RAWK01000064.1"/>
</dbReference>
<reference evidence="9" key="1">
    <citation type="submission" date="2018-09" db="EMBL/GenBank/DDBJ databases">
        <authorList>
            <person name="Livingstone P.G."/>
            <person name="Whitworth D.E."/>
        </authorList>
    </citation>
    <scope>NUCLEOTIDE SEQUENCE [LARGE SCALE GENOMIC DNA]</scope>
    <source>
        <strain evidence="9">AB050A</strain>
    </source>
</reference>
<evidence type="ECO:0000313" key="8">
    <source>
        <dbReference type="EMBL" id="RKH68138.1"/>
    </source>
</evidence>
<dbReference type="PANTHER" id="PTHR12677:SF59">
    <property type="entry name" value="GOLGI APPARATUS MEMBRANE PROTEIN TVP38-RELATED"/>
    <property type="match status" value="1"/>
</dbReference>
<protein>
    <recommendedName>
        <fullName evidence="6">TVP38/TMEM64 family membrane protein</fullName>
    </recommendedName>
</protein>